<keyword evidence="3" id="KW-0862">Zinc</keyword>
<dbReference type="GO" id="GO:0046872">
    <property type="term" value="F:metal ion binding"/>
    <property type="evidence" value="ECO:0007669"/>
    <property type="project" value="UniProtKB-KW"/>
</dbReference>
<keyword evidence="7" id="KW-1185">Reference proteome</keyword>
<evidence type="ECO:0000313" key="6">
    <source>
        <dbReference type="EMBL" id="PJG85987.1"/>
    </source>
</evidence>
<evidence type="ECO:0000256" key="3">
    <source>
        <dbReference type="ARBA" id="ARBA00022833"/>
    </source>
</evidence>
<evidence type="ECO:0000256" key="4">
    <source>
        <dbReference type="ARBA" id="ARBA00023239"/>
    </source>
</evidence>
<dbReference type="SUPFAM" id="SSF51316">
    <property type="entry name" value="Mss4-like"/>
    <property type="match status" value="1"/>
</dbReference>
<dbReference type="PANTHER" id="PTHR33337:SF40">
    <property type="entry name" value="CENP-V_GFA DOMAIN-CONTAINING PROTEIN-RELATED"/>
    <property type="match status" value="1"/>
</dbReference>
<feature type="domain" description="CENP-V/GFA" evidence="5">
    <location>
        <begin position="1"/>
        <end position="97"/>
    </location>
</feature>
<protein>
    <submittedName>
        <fullName evidence="6">Aldehyde-activating protein</fullName>
    </submittedName>
</protein>
<dbReference type="GO" id="GO:0016846">
    <property type="term" value="F:carbon-sulfur lyase activity"/>
    <property type="evidence" value="ECO:0007669"/>
    <property type="project" value="InterPro"/>
</dbReference>
<sequence>MQGHCLCGAVTLTAHSNKALNACHCGICRKQTGGGAAFSLHSEGIQTTGDEHITHYQSSPWASRAFCKNCGTPLYVHLLGSNDYYVAAGIFDEPDFSLAAQLFIDKKANYYALANDTPKITEAEFLAKVAAKMAQKSE</sequence>
<dbReference type="InterPro" id="IPR006913">
    <property type="entry name" value="CENP-V/GFA"/>
</dbReference>
<dbReference type="Gene3D" id="3.90.1590.10">
    <property type="entry name" value="glutathione-dependent formaldehyde- activating enzyme (gfa)"/>
    <property type="match status" value="1"/>
</dbReference>
<dbReference type="PANTHER" id="PTHR33337">
    <property type="entry name" value="GFA DOMAIN-CONTAINING PROTEIN"/>
    <property type="match status" value="1"/>
</dbReference>
<comment type="caution">
    <text evidence="6">The sequence shown here is derived from an EMBL/GenBank/DDBJ whole genome shotgun (WGS) entry which is preliminary data.</text>
</comment>
<evidence type="ECO:0000256" key="1">
    <source>
        <dbReference type="ARBA" id="ARBA00005495"/>
    </source>
</evidence>
<dbReference type="RefSeq" id="WP_100287919.1">
    <property type="nucleotide sequence ID" value="NZ_PHHA01000003.1"/>
</dbReference>
<evidence type="ECO:0000259" key="5">
    <source>
        <dbReference type="PROSITE" id="PS51891"/>
    </source>
</evidence>
<evidence type="ECO:0000256" key="2">
    <source>
        <dbReference type="ARBA" id="ARBA00022723"/>
    </source>
</evidence>
<gene>
    <name evidence="6" type="ORF">CVP05_02135</name>
</gene>
<name>A0A2M8S4C9_9PAST</name>
<dbReference type="Proteomes" id="UP000229329">
    <property type="component" value="Unassembled WGS sequence"/>
</dbReference>
<dbReference type="AlphaFoldDB" id="A0A2M8S4C9"/>
<accession>A0A2M8S4C9</accession>
<keyword evidence="2" id="KW-0479">Metal-binding</keyword>
<dbReference type="PROSITE" id="PS51891">
    <property type="entry name" value="CENP_V_GFA"/>
    <property type="match status" value="1"/>
</dbReference>
<dbReference type="InterPro" id="IPR011057">
    <property type="entry name" value="Mss4-like_sf"/>
</dbReference>
<keyword evidence="4" id="KW-0456">Lyase</keyword>
<dbReference type="Pfam" id="PF04828">
    <property type="entry name" value="GFA"/>
    <property type="match status" value="1"/>
</dbReference>
<proteinExistence type="inferred from homology"/>
<organism evidence="6 7">
    <name type="scientific">Conservatibacter flavescens</name>
    <dbReference type="NCBI Taxonomy" id="28161"/>
    <lineage>
        <taxon>Bacteria</taxon>
        <taxon>Pseudomonadati</taxon>
        <taxon>Pseudomonadota</taxon>
        <taxon>Gammaproteobacteria</taxon>
        <taxon>Pasteurellales</taxon>
        <taxon>Pasteurellaceae</taxon>
        <taxon>Conservatibacter</taxon>
    </lineage>
</organism>
<dbReference type="EMBL" id="PHHA01000003">
    <property type="protein sequence ID" value="PJG85987.1"/>
    <property type="molecule type" value="Genomic_DNA"/>
</dbReference>
<reference evidence="6 7" key="1">
    <citation type="submission" date="2017-11" db="EMBL/GenBank/DDBJ databases">
        <title>Reclassification of Bisgaard taxon 7 as Conservatibacter flavescens gen. nov., sp. nov.</title>
        <authorList>
            <person name="Christensen H."/>
        </authorList>
    </citation>
    <scope>NUCLEOTIDE SEQUENCE [LARGE SCALE GENOMIC DNA]</scope>
    <source>
        <strain evidence="6 7">7_4</strain>
    </source>
</reference>
<evidence type="ECO:0000313" key="7">
    <source>
        <dbReference type="Proteomes" id="UP000229329"/>
    </source>
</evidence>
<dbReference type="OrthoDB" id="4188830at2"/>
<comment type="similarity">
    <text evidence="1">Belongs to the Gfa family.</text>
</comment>